<name>A0A9D7SCX4_9BACT</name>
<evidence type="ECO:0000256" key="7">
    <source>
        <dbReference type="HAMAP-Rule" id="MF_01331"/>
    </source>
</evidence>
<dbReference type="AlphaFoldDB" id="A0A9D7SCX4"/>
<dbReference type="InterPro" id="IPR005727">
    <property type="entry name" value="Ribosomal_uL22_bac/chlpt-type"/>
</dbReference>
<dbReference type="SUPFAM" id="SSF54843">
    <property type="entry name" value="Ribosomal protein L22"/>
    <property type="match status" value="1"/>
</dbReference>
<dbReference type="NCBIfam" id="TIGR01044">
    <property type="entry name" value="rplV_bact"/>
    <property type="match status" value="1"/>
</dbReference>
<dbReference type="CDD" id="cd00336">
    <property type="entry name" value="Ribosomal_L22"/>
    <property type="match status" value="1"/>
</dbReference>
<dbReference type="GO" id="GO:0006412">
    <property type="term" value="P:translation"/>
    <property type="evidence" value="ECO:0007669"/>
    <property type="project" value="UniProtKB-UniRule"/>
</dbReference>
<dbReference type="GO" id="GO:0003735">
    <property type="term" value="F:structural constituent of ribosome"/>
    <property type="evidence" value="ECO:0007669"/>
    <property type="project" value="InterPro"/>
</dbReference>
<sequence>MEAVAKLRNCPMSPRKMRLVVDLIRGKKVNQALSILKFTKKEASQWLEKLLLSAINNWEQKHGEGEADNHELFVKTAFVDGGTMIKRFQPAPHGRAHRIRKRRNHVTLIVATKNIENQNLNIK</sequence>
<evidence type="ECO:0000256" key="3">
    <source>
        <dbReference type="ARBA" id="ARBA00022884"/>
    </source>
</evidence>
<dbReference type="InterPro" id="IPR036394">
    <property type="entry name" value="Ribosomal_uL22_sf"/>
</dbReference>
<protein>
    <recommendedName>
        <fullName evidence="6 7">Large ribosomal subunit protein uL22</fullName>
    </recommendedName>
</protein>
<evidence type="ECO:0000256" key="5">
    <source>
        <dbReference type="ARBA" id="ARBA00023274"/>
    </source>
</evidence>
<evidence type="ECO:0000256" key="1">
    <source>
        <dbReference type="ARBA" id="ARBA00009451"/>
    </source>
</evidence>
<evidence type="ECO:0000256" key="9">
    <source>
        <dbReference type="RuleBase" id="RU004006"/>
    </source>
</evidence>
<comment type="function">
    <text evidence="7 10">This protein binds specifically to 23S rRNA; its binding is stimulated by other ribosomal proteins, e.g., L4, L17, and L20. It is important during the early stages of 50S assembly. It makes multiple contacts with different domains of the 23S rRNA in the assembled 50S subunit and ribosome.</text>
</comment>
<comment type="subunit">
    <text evidence="7 9">Part of the 50S ribosomal subunit.</text>
</comment>
<keyword evidence="5 7" id="KW-0687">Ribonucleoprotein</keyword>
<comment type="similarity">
    <text evidence="1 7 8">Belongs to the universal ribosomal protein uL22 family.</text>
</comment>
<evidence type="ECO:0000256" key="4">
    <source>
        <dbReference type="ARBA" id="ARBA00022980"/>
    </source>
</evidence>
<evidence type="ECO:0000313" key="11">
    <source>
        <dbReference type="EMBL" id="MBK9719671.1"/>
    </source>
</evidence>
<dbReference type="GO" id="GO:0022625">
    <property type="term" value="C:cytosolic large ribosomal subunit"/>
    <property type="evidence" value="ECO:0007669"/>
    <property type="project" value="TreeGrafter"/>
</dbReference>
<evidence type="ECO:0000256" key="2">
    <source>
        <dbReference type="ARBA" id="ARBA00022730"/>
    </source>
</evidence>
<evidence type="ECO:0000256" key="6">
    <source>
        <dbReference type="ARBA" id="ARBA00035207"/>
    </source>
</evidence>
<comment type="caution">
    <text evidence="11">The sequence shown here is derived from an EMBL/GenBank/DDBJ whole genome shotgun (WGS) entry which is preliminary data.</text>
</comment>
<organism evidence="11 12">
    <name type="scientific">Candidatus Defluviibacterium haderslevense</name>
    <dbReference type="NCBI Taxonomy" id="2981993"/>
    <lineage>
        <taxon>Bacteria</taxon>
        <taxon>Pseudomonadati</taxon>
        <taxon>Bacteroidota</taxon>
        <taxon>Saprospiria</taxon>
        <taxon>Saprospirales</taxon>
        <taxon>Saprospiraceae</taxon>
        <taxon>Candidatus Defluviibacterium</taxon>
    </lineage>
</organism>
<dbReference type="HAMAP" id="MF_01331_B">
    <property type="entry name" value="Ribosomal_uL22_B"/>
    <property type="match status" value="1"/>
</dbReference>
<dbReference type="Pfam" id="PF00237">
    <property type="entry name" value="Ribosomal_L22"/>
    <property type="match status" value="1"/>
</dbReference>
<accession>A0A9D7SCX4</accession>
<evidence type="ECO:0000313" key="12">
    <source>
        <dbReference type="Proteomes" id="UP000808349"/>
    </source>
</evidence>
<comment type="function">
    <text evidence="7">The globular domain of the protein is located near the polypeptide exit tunnel on the outside of the subunit, while an extended beta-hairpin is found that lines the wall of the exit tunnel in the center of the 70S ribosome.</text>
</comment>
<evidence type="ECO:0000256" key="10">
    <source>
        <dbReference type="RuleBase" id="RU004008"/>
    </source>
</evidence>
<dbReference type="PANTHER" id="PTHR13501:SF8">
    <property type="entry name" value="LARGE RIBOSOMAL SUBUNIT PROTEIN UL22M"/>
    <property type="match status" value="1"/>
</dbReference>
<keyword evidence="3 7" id="KW-0694">RNA-binding</keyword>
<dbReference type="GO" id="GO:0019843">
    <property type="term" value="F:rRNA binding"/>
    <property type="evidence" value="ECO:0007669"/>
    <property type="project" value="UniProtKB-UniRule"/>
</dbReference>
<dbReference type="PANTHER" id="PTHR13501">
    <property type="entry name" value="CHLOROPLAST 50S RIBOSOMAL PROTEIN L22-RELATED"/>
    <property type="match status" value="1"/>
</dbReference>
<proteinExistence type="inferred from homology"/>
<dbReference type="EMBL" id="JADKFW010000021">
    <property type="protein sequence ID" value="MBK9719671.1"/>
    <property type="molecule type" value="Genomic_DNA"/>
</dbReference>
<evidence type="ECO:0000256" key="8">
    <source>
        <dbReference type="RuleBase" id="RU004005"/>
    </source>
</evidence>
<keyword evidence="4 7" id="KW-0689">Ribosomal protein</keyword>
<dbReference type="Gene3D" id="3.90.470.10">
    <property type="entry name" value="Ribosomal protein L22/L17"/>
    <property type="match status" value="1"/>
</dbReference>
<reference evidence="11 12" key="1">
    <citation type="submission" date="2020-10" db="EMBL/GenBank/DDBJ databases">
        <title>Connecting structure to function with the recovery of over 1000 high-quality activated sludge metagenome-assembled genomes encoding full-length rRNA genes using long-read sequencing.</title>
        <authorList>
            <person name="Singleton C.M."/>
            <person name="Petriglieri F."/>
            <person name="Kristensen J.M."/>
            <person name="Kirkegaard R.H."/>
            <person name="Michaelsen T.Y."/>
            <person name="Andersen M.H."/>
            <person name="Karst S.M."/>
            <person name="Dueholm M.S."/>
            <person name="Nielsen P.H."/>
            <person name="Albertsen M."/>
        </authorList>
    </citation>
    <scope>NUCLEOTIDE SEQUENCE [LARGE SCALE GENOMIC DNA]</scope>
    <source>
        <strain evidence="11">Ribe_18-Q3-R11-54_BAT3C.373</strain>
    </source>
</reference>
<gene>
    <name evidence="7 11" type="primary">rplV</name>
    <name evidence="11" type="ORF">IPO85_19570</name>
</gene>
<dbReference type="InterPro" id="IPR047867">
    <property type="entry name" value="Ribosomal_uL22_bac/org-type"/>
</dbReference>
<dbReference type="InterPro" id="IPR001063">
    <property type="entry name" value="Ribosomal_uL22"/>
</dbReference>
<dbReference type="Proteomes" id="UP000808349">
    <property type="component" value="Unassembled WGS sequence"/>
</dbReference>
<keyword evidence="2 7" id="KW-0699">rRNA-binding</keyword>